<proteinExistence type="predicted"/>
<evidence type="ECO:0000313" key="1">
    <source>
        <dbReference type="EMBL" id="GGD89436.1"/>
    </source>
</evidence>
<keyword evidence="2" id="KW-1185">Reference proteome</keyword>
<reference evidence="2" key="1">
    <citation type="journal article" date="2019" name="Int. J. Syst. Evol. Microbiol.">
        <title>The Global Catalogue of Microorganisms (GCM) 10K type strain sequencing project: providing services to taxonomists for standard genome sequencing and annotation.</title>
        <authorList>
            <consortium name="The Broad Institute Genomics Platform"/>
            <consortium name="The Broad Institute Genome Sequencing Center for Infectious Disease"/>
            <person name="Wu L."/>
            <person name="Ma J."/>
        </authorList>
    </citation>
    <scope>NUCLEOTIDE SEQUENCE [LARGE SCALE GENOMIC DNA]</scope>
    <source>
        <strain evidence="2">CCM 7640</strain>
    </source>
</reference>
<evidence type="ECO:0000313" key="2">
    <source>
        <dbReference type="Proteomes" id="UP000629365"/>
    </source>
</evidence>
<name>A0ABQ1S4N4_9MICO</name>
<sequence length="375" mass="40207">MNTVLRATDSAEFLGLVPSLAGFTPRQSIVLLPFQHSRAHGAMRIDLPHDDVELDDYVDTAIGLLSQVSGTDAVAVVVYTDEAPQHTPDGVVLPSSVVVDELLGLSEDLGMHIVDALCVTPEGWASYLHDEPVLHPIAEIPAPASIPGLADVAGDQDSGTALPAVDLAEKERVGRALLEISDLLAHDHVDLRDAVRSNPQAIAAAVVLEDLPVFFEDLLDSPENLPPFATAALLWCFDRPRLRDVALLQWATDLPTGERTMLAQLAYAERGTAVPDELGEIFLGRGPRPDVDRLRVALTIARGAAARAPRASRPAPLTAAAWLSWALGRSSHAAHYLRLVSEIDPGYSLACLIGSMINAALLPQWSFQRGEAVEK</sequence>
<dbReference type="RefSeq" id="WP_188438037.1">
    <property type="nucleotide sequence ID" value="NZ_BMCM01000007.1"/>
</dbReference>
<dbReference type="InterPro" id="IPR025447">
    <property type="entry name" value="DUF4192"/>
</dbReference>
<accession>A0ABQ1S4N4</accession>
<evidence type="ECO:0008006" key="3">
    <source>
        <dbReference type="Google" id="ProtNLM"/>
    </source>
</evidence>
<organism evidence="1 2">
    <name type="scientific">Microbacterium murale</name>
    <dbReference type="NCBI Taxonomy" id="1081040"/>
    <lineage>
        <taxon>Bacteria</taxon>
        <taxon>Bacillati</taxon>
        <taxon>Actinomycetota</taxon>
        <taxon>Actinomycetes</taxon>
        <taxon>Micrococcales</taxon>
        <taxon>Microbacteriaceae</taxon>
        <taxon>Microbacterium</taxon>
    </lineage>
</organism>
<protein>
    <recommendedName>
        <fullName evidence="3">DUF4192 family protein</fullName>
    </recommendedName>
</protein>
<dbReference type="EMBL" id="BMCM01000007">
    <property type="protein sequence ID" value="GGD89436.1"/>
    <property type="molecule type" value="Genomic_DNA"/>
</dbReference>
<dbReference type="Proteomes" id="UP000629365">
    <property type="component" value="Unassembled WGS sequence"/>
</dbReference>
<comment type="caution">
    <text evidence="1">The sequence shown here is derived from an EMBL/GenBank/DDBJ whole genome shotgun (WGS) entry which is preliminary data.</text>
</comment>
<gene>
    <name evidence="1" type="ORF">GCM10007269_35130</name>
</gene>
<dbReference type="Pfam" id="PF13830">
    <property type="entry name" value="DUF4192"/>
    <property type="match status" value="1"/>
</dbReference>